<evidence type="ECO:0000313" key="4">
    <source>
        <dbReference type="Proteomes" id="UP000193467"/>
    </source>
</evidence>
<feature type="compositionally biased region" description="Polar residues" evidence="1">
    <location>
        <begin position="80"/>
        <end position="90"/>
    </location>
</feature>
<evidence type="ECO:0000256" key="2">
    <source>
        <dbReference type="SAM" id="Phobius"/>
    </source>
</evidence>
<keyword evidence="2" id="KW-0812">Transmembrane</keyword>
<evidence type="ECO:0000256" key="1">
    <source>
        <dbReference type="SAM" id="MobiDB-lite"/>
    </source>
</evidence>
<feature type="compositionally biased region" description="Low complexity" evidence="1">
    <location>
        <begin position="457"/>
        <end position="468"/>
    </location>
</feature>
<reference evidence="3 4" key="1">
    <citation type="submission" date="2016-07" db="EMBL/GenBank/DDBJ databases">
        <title>Pervasive Adenine N6-methylation of Active Genes in Fungi.</title>
        <authorList>
            <consortium name="DOE Joint Genome Institute"/>
            <person name="Mondo S.J."/>
            <person name="Dannebaum R.O."/>
            <person name="Kuo R.C."/>
            <person name="Labutti K."/>
            <person name="Haridas S."/>
            <person name="Kuo A."/>
            <person name="Salamov A."/>
            <person name="Ahrendt S.R."/>
            <person name="Lipzen A."/>
            <person name="Sullivan W."/>
            <person name="Andreopoulos W.B."/>
            <person name="Clum A."/>
            <person name="Lindquist E."/>
            <person name="Daum C."/>
            <person name="Ramamoorthy G.K."/>
            <person name="Gryganskyi A."/>
            <person name="Culley D."/>
            <person name="Magnuson J.K."/>
            <person name="James T.Y."/>
            <person name="O'Malley M.A."/>
            <person name="Stajich J.E."/>
            <person name="Spatafora J.W."/>
            <person name="Visel A."/>
            <person name="Grigoriev I.V."/>
        </authorList>
    </citation>
    <scope>NUCLEOTIDE SEQUENCE [LARGE SCALE GENOMIC DNA]</scope>
    <source>
        <strain evidence="3 4">62-1032</strain>
    </source>
</reference>
<dbReference type="AlphaFoldDB" id="A0A1Y2FRN0"/>
<feature type="region of interest" description="Disordered" evidence="1">
    <location>
        <begin position="1"/>
        <end position="220"/>
    </location>
</feature>
<feature type="compositionally biased region" description="Low complexity" evidence="1">
    <location>
        <begin position="172"/>
        <end position="184"/>
    </location>
</feature>
<dbReference type="InParanoid" id="A0A1Y2FRN0"/>
<gene>
    <name evidence="3" type="ORF">BCR35DRAFT_302347</name>
</gene>
<feature type="compositionally biased region" description="Basic and acidic residues" evidence="1">
    <location>
        <begin position="410"/>
        <end position="425"/>
    </location>
</feature>
<keyword evidence="2" id="KW-0472">Membrane</keyword>
<dbReference type="EMBL" id="MCGR01000014">
    <property type="protein sequence ID" value="ORY86643.1"/>
    <property type="molecule type" value="Genomic_DNA"/>
</dbReference>
<sequence length="849" mass="91674">MDVSDSSNVQTPDELHSAAAQRADASDQNRNPFAEESSKTGWRVDGSDDLGVGSPFVDSVDRRDFTVKASRRLAPAPPQESYTTPPTSYVSLPPAPATAPASTATFPSDHTPSTIPIASRRGHRHSSSASSVPSSTRISYAPIPDPRYVRSQPINLSRSNSLTDGTMAPTVSGGLIRRGSISSASEDESEGEDGERGDRRKAVNRPTKHRSESLPSFPPEELFNLQRQHEEQKNELRLRELSKLPTNPKMWMPSHLAVYISHHLSLHPRLSDDITAFVRTSRLDGRTFIRLKEIDLEEMGVNVVWRKALLEAKNTLRREALGGKVFWGFEGVRYGDGEGWDEQQQPTKKPTLERRPSNVEGSDQEEEAGKEEWKRSWRMLQGGRRVRGMVSKFDDVVEASREGTPNPSPTKDKSLRIEGSEDGQVKRRSRIFPQSPYPPPGGHDRGNSTESTTSTASIDSGSGSGFSLDDSDTRSSHYFSASRGTAKEANLNAYKTPPSGFIAHSSSQPSHLRSYFSPDSNNSAFPSPHHSRAPLDPDADQVDSPTTLTNDNDPLNGNTPPSGPVEPSADYQSKISAHSRPYGLVRRPSEKAREALLLLHRDAGPSAQEKEEGGGGGGEVERTVRAASEGTSSAGFGVEKRMGLGELFGIEVPSVAGTGGRKDELDEVVEMEVGARGGKKGSMVMVKRSQLTALSRRMAEVESQVALAQGSSVAPSDVGEEELDELEKRLQGIEALLPLSSPASPTRSTRSSSYPAPAPMPDIDPTTDLTVPTPSHSQILSTWVSSSLSSRSLSELAATSHESARQLMDASGPLMSWTALGGYCVAASIGIGIVAGEVVAARLLGIRRR</sequence>
<feature type="compositionally biased region" description="Low complexity" evidence="1">
    <location>
        <begin position="98"/>
        <end position="108"/>
    </location>
</feature>
<feature type="region of interest" description="Disordered" evidence="1">
    <location>
        <begin position="739"/>
        <end position="763"/>
    </location>
</feature>
<feature type="transmembrane region" description="Helical" evidence="2">
    <location>
        <begin position="820"/>
        <end position="844"/>
    </location>
</feature>
<feature type="compositionally biased region" description="Polar residues" evidence="1">
    <location>
        <begin position="1"/>
        <end position="11"/>
    </location>
</feature>
<proteinExistence type="predicted"/>
<dbReference type="OrthoDB" id="2425321at2759"/>
<name>A0A1Y2FRN0_9BASI</name>
<feature type="region of interest" description="Disordered" evidence="1">
    <location>
        <begin position="337"/>
        <end position="373"/>
    </location>
</feature>
<accession>A0A1Y2FRN0</accession>
<protein>
    <recommendedName>
        <fullName evidence="5">SAM domain-containing protein</fullName>
    </recommendedName>
</protein>
<feature type="compositionally biased region" description="Polar residues" evidence="1">
    <location>
        <begin position="504"/>
        <end position="525"/>
    </location>
</feature>
<feature type="compositionally biased region" description="Low complexity" evidence="1">
    <location>
        <begin position="17"/>
        <end position="30"/>
    </location>
</feature>
<comment type="caution">
    <text evidence="3">The sequence shown here is derived from an EMBL/GenBank/DDBJ whole genome shotgun (WGS) entry which is preliminary data.</text>
</comment>
<feature type="compositionally biased region" description="Polar residues" evidence="1">
    <location>
        <begin position="543"/>
        <end position="560"/>
    </location>
</feature>
<dbReference type="Proteomes" id="UP000193467">
    <property type="component" value="Unassembled WGS sequence"/>
</dbReference>
<keyword evidence="4" id="KW-1185">Reference proteome</keyword>
<evidence type="ECO:0008006" key="5">
    <source>
        <dbReference type="Google" id="ProtNLM"/>
    </source>
</evidence>
<feature type="region of interest" description="Disordered" evidence="1">
    <location>
        <begin position="396"/>
        <end position="571"/>
    </location>
</feature>
<organism evidence="3 4">
    <name type="scientific">Leucosporidium creatinivorum</name>
    <dbReference type="NCBI Taxonomy" id="106004"/>
    <lineage>
        <taxon>Eukaryota</taxon>
        <taxon>Fungi</taxon>
        <taxon>Dikarya</taxon>
        <taxon>Basidiomycota</taxon>
        <taxon>Pucciniomycotina</taxon>
        <taxon>Microbotryomycetes</taxon>
        <taxon>Leucosporidiales</taxon>
        <taxon>Leucosporidium</taxon>
    </lineage>
</organism>
<feature type="compositionally biased region" description="Polar residues" evidence="1">
    <location>
        <begin position="152"/>
        <end position="164"/>
    </location>
</feature>
<feature type="compositionally biased region" description="Low complexity" evidence="1">
    <location>
        <begin position="127"/>
        <end position="139"/>
    </location>
</feature>
<feature type="compositionally biased region" description="Low complexity" evidence="1">
    <location>
        <begin position="739"/>
        <end position="755"/>
    </location>
</feature>
<evidence type="ECO:0000313" key="3">
    <source>
        <dbReference type="EMBL" id="ORY86643.1"/>
    </source>
</evidence>
<keyword evidence="2" id="KW-1133">Transmembrane helix</keyword>